<keyword evidence="4" id="KW-0472">Membrane</keyword>
<dbReference type="Pfam" id="PF25963">
    <property type="entry name" value="Beta-barrel_AAEA"/>
    <property type="match status" value="1"/>
</dbReference>
<dbReference type="PANTHER" id="PTHR30386:SF19">
    <property type="entry name" value="MULTIDRUG EXPORT PROTEIN EMRA-RELATED"/>
    <property type="match status" value="1"/>
</dbReference>
<feature type="region of interest" description="Disordered" evidence="3">
    <location>
        <begin position="1"/>
        <end position="69"/>
    </location>
</feature>
<evidence type="ECO:0000256" key="3">
    <source>
        <dbReference type="SAM" id="MobiDB-lite"/>
    </source>
</evidence>
<gene>
    <name evidence="8" type="ORF">SAMN07250955_105112</name>
</gene>
<dbReference type="Pfam" id="PF25917">
    <property type="entry name" value="BSH_RND"/>
    <property type="match status" value="1"/>
</dbReference>
<dbReference type="Gene3D" id="1.10.287.470">
    <property type="entry name" value="Helix hairpin bin"/>
    <property type="match status" value="2"/>
</dbReference>
<reference evidence="8 9" key="1">
    <citation type="submission" date="2017-06" db="EMBL/GenBank/DDBJ databases">
        <authorList>
            <person name="Kim H.J."/>
            <person name="Triplett B.A."/>
        </authorList>
    </citation>
    <scope>NUCLEOTIDE SEQUENCE [LARGE SCALE GENOMIC DNA]</scope>
    <source>
        <strain evidence="8 9">B29T1</strain>
    </source>
</reference>
<keyword evidence="9" id="KW-1185">Reference proteome</keyword>
<organism evidence="8 9">
    <name type="scientific">Arboricoccus pini</name>
    <dbReference type="NCBI Taxonomy" id="1963835"/>
    <lineage>
        <taxon>Bacteria</taxon>
        <taxon>Pseudomonadati</taxon>
        <taxon>Pseudomonadota</taxon>
        <taxon>Alphaproteobacteria</taxon>
        <taxon>Geminicoccales</taxon>
        <taxon>Geminicoccaceae</taxon>
        <taxon>Arboricoccus</taxon>
    </lineage>
</organism>
<evidence type="ECO:0000256" key="2">
    <source>
        <dbReference type="SAM" id="Coils"/>
    </source>
</evidence>
<dbReference type="Gene3D" id="2.40.30.170">
    <property type="match status" value="1"/>
</dbReference>
<dbReference type="Pfam" id="PF25876">
    <property type="entry name" value="HH_MFP_RND"/>
    <property type="match status" value="1"/>
</dbReference>
<sequence>MDLDPAPSEADAKKRPAAQALPAAEKGSDAAREEARPAPPGPAANARPDQPEGVGGDLGQKQGPDQPQKPRRKRAFLIFFLVLLVLAIGGGIYWWLNRGYESTDDAFIDGHRATIAPRVGGLVIRRLIDDNQFVKQGDLLIEIDPRDYEAARARAQADLASAVAAQAQAQANLDLARIQLPAQLQQADANVGSARAQADQSKANLASAQAELARAQADATRYTQLNREQFASRQTFDQANATAKTSAASVQSAQAQIEVTEAQIGSAIAQRAAADTVAQQLAAKAAALRSADAQVAQAKASLQTAELNLSYTKIYAPADGWITQRSVEEGDVVQANQALTSFVFGTPWVTANFKETQLAGMQPGDPVDIVVDAYGGAVFKGRVDSIQRGTGSVFTLLPPENATGNYVKIVQRMPVKIVFDEPPDRKYSLGLGMSVVPTVHVGAGTPPGQAGGEAGTHPDTKPAAGTSN</sequence>
<dbReference type="InterPro" id="IPR058624">
    <property type="entry name" value="MdtA-like_HH"/>
</dbReference>
<dbReference type="EMBL" id="FYEH01000005">
    <property type="protein sequence ID" value="SNB66468.1"/>
    <property type="molecule type" value="Genomic_DNA"/>
</dbReference>
<name>A0A212R3R9_9PROT</name>
<dbReference type="Proteomes" id="UP000197065">
    <property type="component" value="Unassembled WGS sequence"/>
</dbReference>
<feature type="transmembrane region" description="Helical" evidence="4">
    <location>
        <begin position="75"/>
        <end position="96"/>
    </location>
</feature>
<keyword evidence="2" id="KW-0175">Coiled coil</keyword>
<dbReference type="RefSeq" id="WP_088561127.1">
    <property type="nucleotide sequence ID" value="NZ_FYEH01000005.1"/>
</dbReference>
<proteinExistence type="predicted"/>
<evidence type="ECO:0000256" key="4">
    <source>
        <dbReference type="SAM" id="Phobius"/>
    </source>
</evidence>
<feature type="domain" description="Multidrug resistance protein MdtA-like barrel-sandwich hybrid" evidence="6">
    <location>
        <begin position="112"/>
        <end position="340"/>
    </location>
</feature>
<feature type="compositionally biased region" description="Basic and acidic residues" evidence="3">
    <location>
        <begin position="26"/>
        <end position="36"/>
    </location>
</feature>
<keyword evidence="4" id="KW-1133">Transmembrane helix</keyword>
<protein>
    <submittedName>
        <fullName evidence="8">Membrane fusion protein, multidrug efflux system</fullName>
    </submittedName>
</protein>
<feature type="coiled-coil region" evidence="2">
    <location>
        <begin position="184"/>
        <end position="225"/>
    </location>
</feature>
<dbReference type="Gene3D" id="2.40.50.100">
    <property type="match status" value="1"/>
</dbReference>
<comment type="subcellular location">
    <subcellularLocation>
        <location evidence="1">Cell envelope</location>
    </subcellularLocation>
</comment>
<accession>A0A212R3R9</accession>
<feature type="domain" description="p-hydroxybenzoic acid efflux pump subunit AaeA-like beta-barrel" evidence="7">
    <location>
        <begin position="348"/>
        <end position="436"/>
    </location>
</feature>
<keyword evidence="4" id="KW-0812">Transmembrane</keyword>
<dbReference type="InterPro" id="IPR058625">
    <property type="entry name" value="MdtA-like_BSH"/>
</dbReference>
<dbReference type="InterPro" id="IPR058634">
    <property type="entry name" value="AaeA-lik-b-barrel"/>
</dbReference>
<evidence type="ECO:0000313" key="9">
    <source>
        <dbReference type="Proteomes" id="UP000197065"/>
    </source>
</evidence>
<evidence type="ECO:0000259" key="5">
    <source>
        <dbReference type="Pfam" id="PF25876"/>
    </source>
</evidence>
<feature type="domain" description="Multidrug resistance protein MdtA-like alpha-helical hairpin" evidence="5">
    <location>
        <begin position="198"/>
        <end position="260"/>
    </location>
</feature>
<dbReference type="SUPFAM" id="SSF111369">
    <property type="entry name" value="HlyD-like secretion proteins"/>
    <property type="match status" value="3"/>
</dbReference>
<dbReference type="GO" id="GO:0030313">
    <property type="term" value="C:cell envelope"/>
    <property type="evidence" value="ECO:0007669"/>
    <property type="project" value="UniProtKB-SubCell"/>
</dbReference>
<evidence type="ECO:0000256" key="1">
    <source>
        <dbReference type="ARBA" id="ARBA00004196"/>
    </source>
</evidence>
<evidence type="ECO:0000313" key="8">
    <source>
        <dbReference type="EMBL" id="SNB66468.1"/>
    </source>
</evidence>
<dbReference type="GO" id="GO:0055085">
    <property type="term" value="P:transmembrane transport"/>
    <property type="evidence" value="ECO:0007669"/>
    <property type="project" value="InterPro"/>
</dbReference>
<dbReference type="AlphaFoldDB" id="A0A212R3R9"/>
<dbReference type="PANTHER" id="PTHR30386">
    <property type="entry name" value="MEMBRANE FUSION SUBUNIT OF EMRAB-TOLC MULTIDRUG EFFLUX PUMP"/>
    <property type="match status" value="1"/>
</dbReference>
<dbReference type="InterPro" id="IPR050739">
    <property type="entry name" value="MFP"/>
</dbReference>
<feature type="region of interest" description="Disordered" evidence="3">
    <location>
        <begin position="440"/>
        <end position="468"/>
    </location>
</feature>
<evidence type="ECO:0000259" key="6">
    <source>
        <dbReference type="Pfam" id="PF25917"/>
    </source>
</evidence>
<dbReference type="OrthoDB" id="9811754at2"/>
<evidence type="ECO:0000259" key="7">
    <source>
        <dbReference type="Pfam" id="PF25963"/>
    </source>
</evidence>